<dbReference type="AlphaFoldDB" id="A0A368QC87"/>
<evidence type="ECO:0000256" key="3">
    <source>
        <dbReference type="ARBA" id="ARBA00022989"/>
    </source>
</evidence>
<dbReference type="PANTHER" id="PTHR15371">
    <property type="entry name" value="TIM23"/>
    <property type="match status" value="1"/>
</dbReference>
<gene>
    <name evidence="5" type="ORF">SETIT_3G065000v2</name>
</gene>
<dbReference type="EMBL" id="CM003530">
    <property type="protein sequence ID" value="RCV15549.1"/>
    <property type="molecule type" value="Genomic_DNA"/>
</dbReference>
<evidence type="ECO:0000256" key="4">
    <source>
        <dbReference type="ARBA" id="ARBA00023136"/>
    </source>
</evidence>
<dbReference type="InterPro" id="IPR045238">
    <property type="entry name" value="Tim23-like"/>
</dbReference>
<dbReference type="OrthoDB" id="659514at2759"/>
<dbReference type="PANTHER" id="PTHR15371:SF22">
    <property type="entry name" value="YMGG-LIKE GLY-ZIPPER DOMAIN-CONTAINING PROTEIN"/>
    <property type="match status" value="1"/>
</dbReference>
<accession>A0A368QC87</accession>
<evidence type="ECO:0000256" key="2">
    <source>
        <dbReference type="ARBA" id="ARBA00022692"/>
    </source>
</evidence>
<sequence>MAKITGAESFEAEAVWLGLPRRSTITVSIEMDRPVLNPKLHGFLLSHRALRSFLNVGAAAACKVAAEDAFDCLTTGGVSRHKVKHSVKNMCKEGSYWGAAAGAFEAIEYGLELMRGRSDWKNAMIGGALAGALISAANSSHRDTKQVIKHSIAGGAIGTAVEFISHRRHVVFGPIRLEDTDEIEQIKIWEVPQDANKSGAKMVKSWEFKNATDWICGLWAKD</sequence>
<proteinExistence type="predicted"/>
<dbReference type="Pfam" id="PF02466">
    <property type="entry name" value="Tim17"/>
    <property type="match status" value="1"/>
</dbReference>
<dbReference type="GO" id="GO:0022857">
    <property type="term" value="F:transmembrane transporter activity"/>
    <property type="evidence" value="ECO:0007669"/>
    <property type="project" value="InterPro"/>
</dbReference>
<dbReference type="KEGG" id="sita:101772384"/>
<dbReference type="GO" id="GO:0016020">
    <property type="term" value="C:membrane"/>
    <property type="evidence" value="ECO:0007669"/>
    <property type="project" value="UniProtKB-SubCell"/>
</dbReference>
<name>A0A368QC87_SETIT</name>
<evidence type="ECO:0000313" key="5">
    <source>
        <dbReference type="EMBL" id="RCV15549.1"/>
    </source>
</evidence>
<keyword evidence="3" id="KW-1133">Transmembrane helix</keyword>
<reference evidence="5" key="2">
    <citation type="submission" date="2015-07" db="EMBL/GenBank/DDBJ databases">
        <authorList>
            <person name="Noorani M."/>
        </authorList>
    </citation>
    <scope>NUCLEOTIDE SEQUENCE</scope>
    <source>
        <strain evidence="5">Yugu1</strain>
    </source>
</reference>
<organism evidence="5">
    <name type="scientific">Setaria italica</name>
    <name type="common">Foxtail millet</name>
    <name type="synonym">Panicum italicum</name>
    <dbReference type="NCBI Taxonomy" id="4555"/>
    <lineage>
        <taxon>Eukaryota</taxon>
        <taxon>Viridiplantae</taxon>
        <taxon>Streptophyta</taxon>
        <taxon>Embryophyta</taxon>
        <taxon>Tracheophyta</taxon>
        <taxon>Spermatophyta</taxon>
        <taxon>Magnoliopsida</taxon>
        <taxon>Liliopsida</taxon>
        <taxon>Poales</taxon>
        <taxon>Poaceae</taxon>
        <taxon>PACMAD clade</taxon>
        <taxon>Panicoideae</taxon>
        <taxon>Panicodae</taxon>
        <taxon>Paniceae</taxon>
        <taxon>Cenchrinae</taxon>
        <taxon>Setaria</taxon>
    </lineage>
</organism>
<comment type="subcellular location">
    <subcellularLocation>
        <location evidence="1">Membrane</location>
        <topology evidence="1">Multi-pass membrane protein</topology>
    </subcellularLocation>
</comment>
<evidence type="ECO:0000256" key="1">
    <source>
        <dbReference type="ARBA" id="ARBA00004141"/>
    </source>
</evidence>
<reference evidence="5" key="1">
    <citation type="journal article" date="2012" name="Nat. Biotechnol.">
        <title>Reference genome sequence of the model plant Setaria.</title>
        <authorList>
            <person name="Bennetzen J.L."/>
            <person name="Schmutz J."/>
            <person name="Wang H."/>
            <person name="Percifield R."/>
            <person name="Hawkins J."/>
            <person name="Pontaroli A.C."/>
            <person name="Estep M."/>
            <person name="Feng L."/>
            <person name="Vaughn J.N."/>
            <person name="Grimwood J."/>
            <person name="Jenkins J."/>
            <person name="Barry K."/>
            <person name="Lindquist E."/>
            <person name="Hellsten U."/>
            <person name="Deshpande S."/>
            <person name="Wang X."/>
            <person name="Wu X."/>
            <person name="Mitros T."/>
            <person name="Triplett J."/>
            <person name="Yang X."/>
            <person name="Ye C.Y."/>
            <person name="Mauro-Herrera M."/>
            <person name="Wang L."/>
            <person name="Li P."/>
            <person name="Sharma M."/>
            <person name="Sharma R."/>
            <person name="Ronald P.C."/>
            <person name="Panaud O."/>
            <person name="Kellogg E.A."/>
            <person name="Brutnell T.P."/>
            <person name="Doust A.N."/>
            <person name="Tuskan G.A."/>
            <person name="Rokhsar D."/>
            <person name="Devos K.M."/>
        </authorList>
    </citation>
    <scope>NUCLEOTIDE SEQUENCE [LARGE SCALE GENOMIC DNA]</scope>
    <source>
        <strain evidence="5">Yugu1</strain>
    </source>
</reference>
<protein>
    <submittedName>
        <fullName evidence="5">Uncharacterized protein</fullName>
    </submittedName>
</protein>
<dbReference type="STRING" id="4555.A0A368QC87"/>
<keyword evidence="4" id="KW-0472">Membrane</keyword>
<keyword evidence="2" id="KW-0812">Transmembrane</keyword>